<dbReference type="InterPro" id="IPR036390">
    <property type="entry name" value="WH_DNA-bd_sf"/>
</dbReference>
<organism evidence="5 6">
    <name type="scientific">Ricinus communis</name>
    <name type="common">Castor bean</name>
    <dbReference type="NCBI Taxonomy" id="3988"/>
    <lineage>
        <taxon>Eukaryota</taxon>
        <taxon>Viridiplantae</taxon>
        <taxon>Streptophyta</taxon>
        <taxon>Embryophyta</taxon>
        <taxon>Tracheophyta</taxon>
        <taxon>Spermatophyta</taxon>
        <taxon>Magnoliopsida</taxon>
        <taxon>eudicotyledons</taxon>
        <taxon>Gunneridae</taxon>
        <taxon>Pentapetalae</taxon>
        <taxon>rosids</taxon>
        <taxon>fabids</taxon>
        <taxon>Malpighiales</taxon>
        <taxon>Euphorbiaceae</taxon>
        <taxon>Acalyphoideae</taxon>
        <taxon>Acalypheae</taxon>
        <taxon>Ricinus</taxon>
    </lineage>
</organism>
<accession>B9SYS2</accession>
<dbReference type="CDD" id="cd07323">
    <property type="entry name" value="LAM"/>
    <property type="match status" value="1"/>
</dbReference>
<feature type="domain" description="HTH La-type RNA-binding" evidence="4">
    <location>
        <begin position="250"/>
        <end position="339"/>
    </location>
</feature>
<name>B9SYS2_RICCO</name>
<feature type="compositionally biased region" description="Pro residues" evidence="3">
    <location>
        <begin position="187"/>
        <end position="197"/>
    </location>
</feature>
<evidence type="ECO:0000313" key="5">
    <source>
        <dbReference type="EMBL" id="EEF31226.1"/>
    </source>
</evidence>
<dbReference type="InParanoid" id="B9SYS2"/>
<dbReference type="InterPro" id="IPR006630">
    <property type="entry name" value="La_HTH"/>
</dbReference>
<dbReference type="eggNOG" id="KOG2590">
    <property type="taxonomic scope" value="Eukaryota"/>
</dbReference>
<dbReference type="PANTHER" id="PTHR22792:SF132">
    <property type="entry name" value="LA-RELATED PROTEIN 1"/>
    <property type="match status" value="1"/>
</dbReference>
<dbReference type="STRING" id="3988.B9SYS2"/>
<keyword evidence="6" id="KW-1185">Reference proteome</keyword>
<dbReference type="InterPro" id="IPR045180">
    <property type="entry name" value="La_dom_prot"/>
</dbReference>
<dbReference type="Gene3D" id="1.10.10.10">
    <property type="entry name" value="Winged helix-like DNA-binding domain superfamily/Winged helix DNA-binding domain"/>
    <property type="match status" value="1"/>
</dbReference>
<evidence type="ECO:0000313" key="6">
    <source>
        <dbReference type="Proteomes" id="UP000008311"/>
    </source>
</evidence>
<dbReference type="EMBL" id="EQ974258">
    <property type="protein sequence ID" value="EEF31226.1"/>
    <property type="molecule type" value="Genomic_DNA"/>
</dbReference>
<dbReference type="GO" id="GO:0005737">
    <property type="term" value="C:cytoplasm"/>
    <property type="evidence" value="ECO:0007669"/>
    <property type="project" value="UniProtKB-ARBA"/>
</dbReference>
<dbReference type="FunCoup" id="B9SYS2">
    <property type="interactions" value="25"/>
</dbReference>
<dbReference type="Pfam" id="PF05383">
    <property type="entry name" value="La"/>
    <property type="match status" value="1"/>
</dbReference>
<gene>
    <name evidence="5" type="ORF">RCOM_0361550</name>
</gene>
<dbReference type="FunFam" id="1.10.10.10:FF:000131">
    <property type="entry name" value="la-related protein 1B isoform X2"/>
    <property type="match status" value="1"/>
</dbReference>
<dbReference type="PANTHER" id="PTHR22792">
    <property type="entry name" value="LUPUS LA PROTEIN-RELATED"/>
    <property type="match status" value="1"/>
</dbReference>
<evidence type="ECO:0000256" key="3">
    <source>
        <dbReference type="SAM" id="MobiDB-lite"/>
    </source>
</evidence>
<sequence length="471" mass="50446">MASTANANIINTPSITPSTTAITPVAATAGGDMVNHNNMRHHGGGSRVVSSSPWTQIVRGDSLDAIATPAGAIAAAPVSPTREAVSEQSVVVEEEGTDNGANAGKRPVWNKPSNGAVEVGAVMGAVSWPALSESARVSGKPSQQDLFTKGPSSDGSSSSVTVSQGSGSASSSTPKQQQRVVPRFMRHPPPPPPPPTTSTPFIGAPAMRAFGSPIGFHEIASPVYYVPGPPPDPLRGVPFVAATMPPMYFPAPDPQLQQQIMTQIEYYFSNENLIRDIFLRQNMDDQGWVPIILIASFKKVLNLTDNIQLILESVRNSSILEVQVDKVRRQNDWMRWVMPPSAQFTSVSGPPFLGRSSQDMLAAHVQSISLEESVTSHSSARSQVDVHNEAFLGRSSSGDFNSQSQLLSLEGTDQVSVQGGSDSSTSMRNPNYCIIICGGLFGVINGEFWLYFPSLPLSWFLKIFGVRLLQF</sequence>
<dbReference type="GO" id="GO:1990904">
    <property type="term" value="C:ribonucleoprotein complex"/>
    <property type="evidence" value="ECO:0007669"/>
    <property type="project" value="UniProtKB-KW"/>
</dbReference>
<protein>
    <submittedName>
        <fullName evidence="5">Lupus la ribonucleoprotein, putative</fullName>
    </submittedName>
</protein>
<dbReference type="Proteomes" id="UP000008311">
    <property type="component" value="Unassembled WGS sequence"/>
</dbReference>
<feature type="region of interest" description="Disordered" evidence="3">
    <location>
        <begin position="135"/>
        <end position="200"/>
    </location>
</feature>
<dbReference type="PROSITE" id="PS50961">
    <property type="entry name" value="HTH_LA"/>
    <property type="match status" value="1"/>
</dbReference>
<feature type="region of interest" description="Disordered" evidence="3">
    <location>
        <begin position="86"/>
        <end position="113"/>
    </location>
</feature>
<dbReference type="InterPro" id="IPR036388">
    <property type="entry name" value="WH-like_DNA-bd_sf"/>
</dbReference>
<dbReference type="AlphaFoldDB" id="B9SYS2"/>
<evidence type="ECO:0000256" key="2">
    <source>
        <dbReference type="PROSITE-ProRule" id="PRU00332"/>
    </source>
</evidence>
<evidence type="ECO:0000259" key="4">
    <source>
        <dbReference type="PROSITE" id="PS50961"/>
    </source>
</evidence>
<keyword evidence="1 2" id="KW-0694">RNA-binding</keyword>
<feature type="compositionally biased region" description="Low complexity" evidence="3">
    <location>
        <begin position="150"/>
        <end position="172"/>
    </location>
</feature>
<keyword evidence="5" id="KW-0687">Ribonucleoprotein</keyword>
<dbReference type="SUPFAM" id="SSF46785">
    <property type="entry name" value="Winged helix' DNA-binding domain"/>
    <property type="match status" value="1"/>
</dbReference>
<evidence type="ECO:0000256" key="1">
    <source>
        <dbReference type="ARBA" id="ARBA00022884"/>
    </source>
</evidence>
<dbReference type="GO" id="GO:0003723">
    <property type="term" value="F:RNA binding"/>
    <property type="evidence" value="ECO:0000318"/>
    <property type="project" value="GO_Central"/>
</dbReference>
<dbReference type="SMART" id="SM00715">
    <property type="entry name" value="LA"/>
    <property type="match status" value="1"/>
</dbReference>
<reference evidence="6" key="1">
    <citation type="journal article" date="2010" name="Nat. Biotechnol.">
        <title>Draft genome sequence of the oilseed species Ricinus communis.</title>
        <authorList>
            <person name="Chan A.P."/>
            <person name="Crabtree J."/>
            <person name="Zhao Q."/>
            <person name="Lorenzi H."/>
            <person name="Orvis J."/>
            <person name="Puiu D."/>
            <person name="Melake-Berhan A."/>
            <person name="Jones K.M."/>
            <person name="Redman J."/>
            <person name="Chen G."/>
            <person name="Cahoon E.B."/>
            <person name="Gedil M."/>
            <person name="Stanke M."/>
            <person name="Haas B.J."/>
            <person name="Wortman J.R."/>
            <person name="Fraser-Liggett C.M."/>
            <person name="Ravel J."/>
            <person name="Rabinowicz P.D."/>
        </authorList>
    </citation>
    <scope>NUCLEOTIDE SEQUENCE [LARGE SCALE GENOMIC DNA]</scope>
    <source>
        <strain evidence="6">cv. Hale</strain>
    </source>
</reference>
<proteinExistence type="predicted"/>